<dbReference type="PANTHER" id="PTHR10204:SF34">
    <property type="entry name" value="NAD(P)H DEHYDROGENASE [QUINONE] 1 ISOFORM 1"/>
    <property type="match status" value="1"/>
</dbReference>
<keyword evidence="5" id="KW-1185">Reference proteome</keyword>
<dbReference type="Gene3D" id="3.40.50.360">
    <property type="match status" value="1"/>
</dbReference>
<accession>A0A2U0T877</accession>
<evidence type="ECO:0000256" key="2">
    <source>
        <dbReference type="ARBA" id="ARBA00023002"/>
    </source>
</evidence>
<evidence type="ECO:0000313" key="4">
    <source>
        <dbReference type="EMBL" id="PVX39812.1"/>
    </source>
</evidence>
<dbReference type="Pfam" id="PF02525">
    <property type="entry name" value="Flavodoxin_2"/>
    <property type="match status" value="1"/>
</dbReference>
<dbReference type="GO" id="GO:0005829">
    <property type="term" value="C:cytosol"/>
    <property type="evidence" value="ECO:0007669"/>
    <property type="project" value="TreeGrafter"/>
</dbReference>
<evidence type="ECO:0000259" key="3">
    <source>
        <dbReference type="Pfam" id="PF02525"/>
    </source>
</evidence>
<proteinExistence type="inferred from homology"/>
<dbReference type="InterPro" id="IPR029039">
    <property type="entry name" value="Flavoprotein-like_sf"/>
</dbReference>
<organism evidence="4 5">
    <name type="scientific">Alitibacter langaaensis DSM 22999</name>
    <dbReference type="NCBI Taxonomy" id="1122935"/>
    <lineage>
        <taxon>Bacteria</taxon>
        <taxon>Pseudomonadati</taxon>
        <taxon>Pseudomonadota</taxon>
        <taxon>Gammaproteobacteria</taxon>
        <taxon>Pasteurellales</taxon>
        <taxon>Pasteurellaceae</taxon>
        <taxon>Alitibacter</taxon>
    </lineage>
</organism>
<dbReference type="AlphaFoldDB" id="A0A2U0T877"/>
<name>A0A2U0T877_9PAST</name>
<protein>
    <submittedName>
        <fullName evidence="4">NAD(P)H dehydrogenase (Quinone)</fullName>
    </submittedName>
</protein>
<reference evidence="4 5" key="1">
    <citation type="submission" date="2018-05" db="EMBL/GenBank/DDBJ databases">
        <title>Genomic Encyclopedia of Type Strains, Phase IV (KMG-IV): sequencing the most valuable type-strain genomes for metagenomic binning, comparative biology and taxonomic classification.</title>
        <authorList>
            <person name="Goeker M."/>
        </authorList>
    </citation>
    <scope>NUCLEOTIDE SEQUENCE [LARGE SCALE GENOMIC DNA]</scope>
    <source>
        <strain evidence="4 5">DSM 22999</strain>
    </source>
</reference>
<gene>
    <name evidence="4" type="ORF">C8D76_10413</name>
</gene>
<evidence type="ECO:0000313" key="5">
    <source>
        <dbReference type="Proteomes" id="UP000245909"/>
    </source>
</evidence>
<comment type="similarity">
    <text evidence="1">Belongs to the NAD(P)H dehydrogenase (quinone) family.</text>
</comment>
<dbReference type="SUPFAM" id="SSF52218">
    <property type="entry name" value="Flavoproteins"/>
    <property type="match status" value="1"/>
</dbReference>
<keyword evidence="2" id="KW-0560">Oxidoreductase</keyword>
<sequence>MINHLIIFAHPNPNSFTKAMVEKVIEAGDPQQTKTIVRDLYQMNFNPVLNLTELNGELATDVLQEQQYIRDADLITLIYPLWWMGFPAILKGYLDRVLTHGFAYKTDENGSVGLIHGKKMQQFINIGSNETEYQNNGFADGLNVCLVNGLFNFCGITDIEHSIFGSLYGITHEQRQGILDEVKEKTRQNLTALCS</sequence>
<feature type="domain" description="Flavodoxin-like fold" evidence="3">
    <location>
        <begin position="3"/>
        <end position="187"/>
    </location>
</feature>
<dbReference type="PANTHER" id="PTHR10204">
    <property type="entry name" value="NAD P H OXIDOREDUCTASE-RELATED"/>
    <property type="match status" value="1"/>
</dbReference>
<dbReference type="InterPro" id="IPR003680">
    <property type="entry name" value="Flavodoxin_fold"/>
</dbReference>
<dbReference type="EMBL" id="QENU01000004">
    <property type="protein sequence ID" value="PVX39812.1"/>
    <property type="molecule type" value="Genomic_DNA"/>
</dbReference>
<comment type="caution">
    <text evidence="4">The sequence shown here is derived from an EMBL/GenBank/DDBJ whole genome shotgun (WGS) entry which is preliminary data.</text>
</comment>
<dbReference type="GO" id="GO:0003955">
    <property type="term" value="F:NAD(P)H dehydrogenase (quinone) activity"/>
    <property type="evidence" value="ECO:0007669"/>
    <property type="project" value="TreeGrafter"/>
</dbReference>
<evidence type="ECO:0000256" key="1">
    <source>
        <dbReference type="ARBA" id="ARBA00006252"/>
    </source>
</evidence>
<dbReference type="InterPro" id="IPR051545">
    <property type="entry name" value="NAD(P)H_dehydrogenase_qn"/>
</dbReference>
<dbReference type="Proteomes" id="UP000245909">
    <property type="component" value="Unassembled WGS sequence"/>
</dbReference>